<organism evidence="2 3">
    <name type="scientific">Hoylesella pleuritidis F0068</name>
    <dbReference type="NCBI Taxonomy" id="1081904"/>
    <lineage>
        <taxon>Bacteria</taxon>
        <taxon>Pseudomonadati</taxon>
        <taxon>Bacteroidota</taxon>
        <taxon>Bacteroidia</taxon>
        <taxon>Bacteroidales</taxon>
        <taxon>Prevotellaceae</taxon>
        <taxon>Hoylesella</taxon>
    </lineage>
</organism>
<evidence type="ECO:0000313" key="3">
    <source>
        <dbReference type="Proteomes" id="UP000016600"/>
    </source>
</evidence>
<dbReference type="PANTHER" id="PTHR38590">
    <property type="entry name" value="BLL0828 PROTEIN"/>
    <property type="match status" value="1"/>
</dbReference>
<reference evidence="2 3" key="1">
    <citation type="submission" date="2013-08" db="EMBL/GenBank/DDBJ databases">
        <authorList>
            <person name="Durkin A.S."/>
            <person name="Haft D.R."/>
            <person name="McCorrison J."/>
            <person name="Torralba M."/>
            <person name="Gillis M."/>
            <person name="Haft D.H."/>
            <person name="Methe B."/>
            <person name="Sutton G."/>
            <person name="Nelson K.E."/>
        </authorList>
    </citation>
    <scope>NUCLEOTIDE SEQUENCE [LARGE SCALE GENOMIC DNA]</scope>
    <source>
        <strain evidence="2 3">F0068</strain>
    </source>
</reference>
<dbReference type="InterPro" id="IPR047216">
    <property type="entry name" value="Endonuclease_DUF559_bact"/>
</dbReference>
<feature type="domain" description="DUF559" evidence="1">
    <location>
        <begin position="21"/>
        <end position="127"/>
    </location>
</feature>
<dbReference type="Pfam" id="PF04480">
    <property type="entry name" value="DUF559"/>
    <property type="match status" value="1"/>
</dbReference>
<dbReference type="PATRIC" id="fig|1081904.3.peg.482"/>
<keyword evidence="3" id="KW-1185">Reference proteome</keyword>
<gene>
    <name evidence="2" type="ORF">HMPREF1218_0059</name>
</gene>
<accession>U2KZ67</accession>
<dbReference type="EMBL" id="AWET01000008">
    <property type="protein sequence ID" value="ERK03752.1"/>
    <property type="molecule type" value="Genomic_DNA"/>
</dbReference>
<dbReference type="CDD" id="cd01038">
    <property type="entry name" value="Endonuclease_DUF559"/>
    <property type="match status" value="1"/>
</dbReference>
<name>U2KZ67_9BACT</name>
<dbReference type="Proteomes" id="UP000016600">
    <property type="component" value="Unassembled WGS sequence"/>
</dbReference>
<dbReference type="PANTHER" id="PTHR38590:SF1">
    <property type="entry name" value="BLL0828 PROTEIN"/>
    <property type="match status" value="1"/>
</dbReference>
<protein>
    <submittedName>
        <fullName evidence="2">PF04480 family protein</fullName>
    </submittedName>
</protein>
<evidence type="ECO:0000313" key="2">
    <source>
        <dbReference type="EMBL" id="ERK03752.1"/>
    </source>
</evidence>
<dbReference type="Gene3D" id="3.40.960.10">
    <property type="entry name" value="VSR Endonuclease"/>
    <property type="match status" value="1"/>
</dbReference>
<dbReference type="SUPFAM" id="SSF52980">
    <property type="entry name" value="Restriction endonuclease-like"/>
    <property type="match status" value="1"/>
</dbReference>
<dbReference type="InterPro" id="IPR011335">
    <property type="entry name" value="Restrct_endonuc-II-like"/>
</dbReference>
<dbReference type="RefSeq" id="WP_021583389.1">
    <property type="nucleotide sequence ID" value="NZ_AWET01000008.1"/>
</dbReference>
<evidence type="ECO:0000259" key="1">
    <source>
        <dbReference type="Pfam" id="PF04480"/>
    </source>
</evidence>
<dbReference type="InterPro" id="IPR007569">
    <property type="entry name" value="DUF559"/>
</dbReference>
<dbReference type="AlphaFoldDB" id="U2KZ67"/>
<proteinExistence type="predicted"/>
<sequence length="130" mass="15368">MIEKGNDYEYATAAPDRYNLLKEFAKKNRKEMTRSETTLWNALRKLACGFRFRRQHPIGDFIADFICLERRLVIEVDGGYHSTPEQQSDDAIRTEFLEHRGFTVIRFTNDEVDRNLQTVLQKIKEQLLNI</sequence>
<comment type="caution">
    <text evidence="2">The sequence shown here is derived from an EMBL/GenBank/DDBJ whole genome shotgun (WGS) entry which is preliminary data.</text>
</comment>